<evidence type="ECO:0000259" key="12">
    <source>
        <dbReference type="PROSITE" id="PS50011"/>
    </source>
</evidence>
<evidence type="ECO:0000256" key="11">
    <source>
        <dbReference type="SAM" id="MobiDB-lite"/>
    </source>
</evidence>
<evidence type="ECO:0000313" key="13">
    <source>
        <dbReference type="EMBL" id="PAV16142.1"/>
    </source>
</evidence>
<dbReference type="PROSITE" id="PS00108">
    <property type="entry name" value="PROTEIN_KINASE_ST"/>
    <property type="match status" value="1"/>
</dbReference>
<feature type="domain" description="Protein kinase" evidence="12">
    <location>
        <begin position="30"/>
        <end position="307"/>
    </location>
</feature>
<dbReference type="Pfam" id="PF00069">
    <property type="entry name" value="Pkinase"/>
    <property type="match status" value="1"/>
</dbReference>
<comment type="catalytic activity">
    <reaction evidence="7">
        <text>L-threonyl-[protein] + ATP = O-phospho-L-threonyl-[protein] + ADP + H(+)</text>
        <dbReference type="Rhea" id="RHEA:46608"/>
        <dbReference type="Rhea" id="RHEA-COMP:11060"/>
        <dbReference type="Rhea" id="RHEA-COMP:11605"/>
        <dbReference type="ChEBI" id="CHEBI:15378"/>
        <dbReference type="ChEBI" id="CHEBI:30013"/>
        <dbReference type="ChEBI" id="CHEBI:30616"/>
        <dbReference type="ChEBI" id="CHEBI:61977"/>
        <dbReference type="ChEBI" id="CHEBI:456216"/>
        <dbReference type="EC" id="2.7.11.1"/>
    </reaction>
</comment>
<evidence type="ECO:0000256" key="3">
    <source>
        <dbReference type="ARBA" id="ARBA00022679"/>
    </source>
</evidence>
<keyword evidence="14" id="KW-1185">Reference proteome</keyword>
<gene>
    <name evidence="13" type="ORF">PNOK_0776200</name>
</gene>
<dbReference type="InterPro" id="IPR008271">
    <property type="entry name" value="Ser/Thr_kinase_AS"/>
</dbReference>
<dbReference type="PANTHER" id="PTHR43895:SF32">
    <property type="entry name" value="SERINE_THREONINE-PROTEIN KINASE CHK1"/>
    <property type="match status" value="1"/>
</dbReference>
<dbReference type="STRING" id="2282107.A0A286U982"/>
<keyword evidence="5 13" id="KW-0418">Kinase</keyword>
<comment type="catalytic activity">
    <reaction evidence="8">
        <text>L-seryl-[protein] + ATP = O-phospho-L-seryl-[protein] + ADP + H(+)</text>
        <dbReference type="Rhea" id="RHEA:17989"/>
        <dbReference type="Rhea" id="RHEA-COMP:9863"/>
        <dbReference type="Rhea" id="RHEA-COMP:11604"/>
        <dbReference type="ChEBI" id="CHEBI:15378"/>
        <dbReference type="ChEBI" id="CHEBI:29999"/>
        <dbReference type="ChEBI" id="CHEBI:30616"/>
        <dbReference type="ChEBI" id="CHEBI:83421"/>
        <dbReference type="ChEBI" id="CHEBI:456216"/>
        <dbReference type="EC" id="2.7.11.1"/>
    </reaction>
</comment>
<dbReference type="InterPro" id="IPR017441">
    <property type="entry name" value="Protein_kinase_ATP_BS"/>
</dbReference>
<evidence type="ECO:0000313" key="14">
    <source>
        <dbReference type="Proteomes" id="UP000217199"/>
    </source>
</evidence>
<dbReference type="InterPro" id="IPR000719">
    <property type="entry name" value="Prot_kinase_dom"/>
</dbReference>
<evidence type="ECO:0000256" key="8">
    <source>
        <dbReference type="ARBA" id="ARBA00048679"/>
    </source>
</evidence>
<proteinExistence type="inferred from homology"/>
<evidence type="ECO:0000256" key="1">
    <source>
        <dbReference type="ARBA" id="ARBA00012513"/>
    </source>
</evidence>
<name>A0A286U982_9AGAM</name>
<dbReference type="PROSITE" id="PS50011">
    <property type="entry name" value="PROTEIN_KINASE_DOM"/>
    <property type="match status" value="1"/>
</dbReference>
<dbReference type="SUPFAM" id="SSF56112">
    <property type="entry name" value="Protein kinase-like (PK-like)"/>
    <property type="match status" value="1"/>
</dbReference>
<organism evidence="13 14">
    <name type="scientific">Pyrrhoderma noxium</name>
    <dbReference type="NCBI Taxonomy" id="2282107"/>
    <lineage>
        <taxon>Eukaryota</taxon>
        <taxon>Fungi</taxon>
        <taxon>Dikarya</taxon>
        <taxon>Basidiomycota</taxon>
        <taxon>Agaricomycotina</taxon>
        <taxon>Agaricomycetes</taxon>
        <taxon>Hymenochaetales</taxon>
        <taxon>Hymenochaetaceae</taxon>
        <taxon>Pyrrhoderma</taxon>
    </lineage>
</organism>
<comment type="caution">
    <text evidence="13">The sequence shown here is derived from an EMBL/GenBank/DDBJ whole genome shotgun (WGS) entry which is preliminary data.</text>
</comment>
<reference evidence="13 14" key="1">
    <citation type="journal article" date="2017" name="Mol. Ecol.">
        <title>Comparative and population genomic landscape of Phellinus noxius: A hypervariable fungus causing root rot in trees.</title>
        <authorList>
            <person name="Chung C.L."/>
            <person name="Lee T.J."/>
            <person name="Akiba M."/>
            <person name="Lee H.H."/>
            <person name="Kuo T.H."/>
            <person name="Liu D."/>
            <person name="Ke H.M."/>
            <person name="Yokoi T."/>
            <person name="Roa M.B."/>
            <person name="Lu M.J."/>
            <person name="Chang Y.Y."/>
            <person name="Ann P.J."/>
            <person name="Tsai J.N."/>
            <person name="Chen C.Y."/>
            <person name="Tzean S.S."/>
            <person name="Ota Y."/>
            <person name="Hattori T."/>
            <person name="Sahashi N."/>
            <person name="Liou R.F."/>
            <person name="Kikuchi T."/>
            <person name="Tsai I.J."/>
        </authorList>
    </citation>
    <scope>NUCLEOTIDE SEQUENCE [LARGE SCALE GENOMIC DNA]</scope>
    <source>
        <strain evidence="13 14">FFPRI411160</strain>
    </source>
</reference>
<dbReference type="Gene3D" id="1.10.510.10">
    <property type="entry name" value="Transferase(Phosphotransferase) domain 1"/>
    <property type="match status" value="1"/>
</dbReference>
<comment type="similarity">
    <text evidence="10">Belongs to the protein kinase superfamily.</text>
</comment>
<keyword evidence="4 9" id="KW-0547">Nucleotide-binding</keyword>
<dbReference type="Proteomes" id="UP000217199">
    <property type="component" value="Unassembled WGS sequence"/>
</dbReference>
<evidence type="ECO:0000256" key="4">
    <source>
        <dbReference type="ARBA" id="ARBA00022741"/>
    </source>
</evidence>
<dbReference type="GO" id="GO:0007165">
    <property type="term" value="P:signal transduction"/>
    <property type="evidence" value="ECO:0007669"/>
    <property type="project" value="TreeGrafter"/>
</dbReference>
<dbReference type="InterPro" id="IPR011009">
    <property type="entry name" value="Kinase-like_dom_sf"/>
</dbReference>
<evidence type="ECO:0000256" key="7">
    <source>
        <dbReference type="ARBA" id="ARBA00047899"/>
    </source>
</evidence>
<evidence type="ECO:0000256" key="5">
    <source>
        <dbReference type="ARBA" id="ARBA00022777"/>
    </source>
</evidence>
<dbReference type="EC" id="2.7.11.1" evidence="1"/>
<dbReference type="PANTHER" id="PTHR43895">
    <property type="entry name" value="CALCIUM/CALMODULIN-DEPENDENT PROTEIN KINASE KINASE-RELATED"/>
    <property type="match status" value="1"/>
</dbReference>
<evidence type="ECO:0000256" key="9">
    <source>
        <dbReference type="PROSITE-ProRule" id="PRU10141"/>
    </source>
</evidence>
<dbReference type="GO" id="GO:0005524">
    <property type="term" value="F:ATP binding"/>
    <property type="evidence" value="ECO:0007669"/>
    <property type="project" value="UniProtKB-UniRule"/>
</dbReference>
<feature type="region of interest" description="Disordered" evidence="11">
    <location>
        <begin position="358"/>
        <end position="390"/>
    </location>
</feature>
<feature type="region of interest" description="Disordered" evidence="11">
    <location>
        <begin position="308"/>
        <end position="340"/>
    </location>
</feature>
<keyword evidence="2 10" id="KW-0723">Serine/threonine-protein kinase</keyword>
<dbReference type="SMART" id="SM00220">
    <property type="entry name" value="S_TKc"/>
    <property type="match status" value="1"/>
</dbReference>
<accession>A0A286U982</accession>
<evidence type="ECO:0000256" key="2">
    <source>
        <dbReference type="ARBA" id="ARBA00022527"/>
    </source>
</evidence>
<evidence type="ECO:0000256" key="10">
    <source>
        <dbReference type="RuleBase" id="RU000304"/>
    </source>
</evidence>
<dbReference type="PROSITE" id="PS00107">
    <property type="entry name" value="PROTEIN_KINASE_ATP"/>
    <property type="match status" value="1"/>
</dbReference>
<dbReference type="OrthoDB" id="541276at2759"/>
<feature type="binding site" evidence="9">
    <location>
        <position position="60"/>
    </location>
    <ligand>
        <name>ATP</name>
        <dbReference type="ChEBI" id="CHEBI:30616"/>
    </ligand>
</feature>
<dbReference type="AlphaFoldDB" id="A0A286U982"/>
<sequence>MCNGNHRVYPSDTIPNLTGRVIDAPMGRQYQYFELLGKGAYGKVFRVQDTRYPGQNLAIKVMNRTHMSESQLRQLDHEIELQKKVARVSLRVVQIYEVYHSYMEGQSLLFLVLEYCPFGSLMDAICGTNEDTNYRSPFILDNELIRQTYLQMINAVADCHAVGVFHRDLKPENFLIRSDGSVVLADFGLATSYRVTRDFGVGSKPYMAPELLSSSQSTCVSTPRTDVWALGVILVNLLTKRCPWSVANKKDRHYDLFSQMAETFFIDRFPFTPRTNNILVNIFMKDPFKRISIEELRTEIEETEMFYTVELDEEEDEKSATPEAPVKNEDAQGSQDKSMDVDPKMTFIIGNATSLSDNFNLNTPPLSTPGDGDDSQPESKGPITPETDAADVANLSDPDVFELVDEQEQTHQEFTIPNAKPNSSILSSAAKASGNAAKASRRAIIHGLVPVSLVVDDIKNLLWTLH</sequence>
<keyword evidence="3" id="KW-0808">Transferase</keyword>
<keyword evidence="6 9" id="KW-0067">ATP-binding</keyword>
<dbReference type="GO" id="GO:0004674">
    <property type="term" value="F:protein serine/threonine kinase activity"/>
    <property type="evidence" value="ECO:0007669"/>
    <property type="project" value="UniProtKB-KW"/>
</dbReference>
<evidence type="ECO:0000256" key="6">
    <source>
        <dbReference type="ARBA" id="ARBA00022840"/>
    </source>
</evidence>
<dbReference type="EMBL" id="NBII01000008">
    <property type="protein sequence ID" value="PAV16142.1"/>
    <property type="molecule type" value="Genomic_DNA"/>
</dbReference>
<dbReference type="InParanoid" id="A0A286U982"/>
<protein>
    <recommendedName>
        <fullName evidence="1">non-specific serine/threonine protein kinase</fullName>
        <ecNumber evidence="1">2.7.11.1</ecNumber>
    </recommendedName>
</protein>
<dbReference type="FunCoup" id="A0A286U982">
    <property type="interactions" value="229"/>
</dbReference>